<gene>
    <name evidence="2" type="ORF">Aru02nite_19110</name>
</gene>
<accession>A0A8J3J6C4</accession>
<feature type="chain" id="PRO_5035166725" evidence="1">
    <location>
        <begin position="28"/>
        <end position="101"/>
    </location>
</feature>
<protein>
    <submittedName>
        <fullName evidence="2">Uncharacterized protein</fullName>
    </submittedName>
</protein>
<dbReference type="AlphaFoldDB" id="A0A8J3J6C4"/>
<name>A0A8J3J6C4_9ACTN</name>
<evidence type="ECO:0000256" key="1">
    <source>
        <dbReference type="SAM" id="SignalP"/>
    </source>
</evidence>
<evidence type="ECO:0000313" key="3">
    <source>
        <dbReference type="Proteomes" id="UP000612808"/>
    </source>
</evidence>
<organism evidence="2 3">
    <name type="scientific">Actinocatenispora rupis</name>
    <dbReference type="NCBI Taxonomy" id="519421"/>
    <lineage>
        <taxon>Bacteria</taxon>
        <taxon>Bacillati</taxon>
        <taxon>Actinomycetota</taxon>
        <taxon>Actinomycetes</taxon>
        <taxon>Micromonosporales</taxon>
        <taxon>Micromonosporaceae</taxon>
        <taxon>Actinocatenispora</taxon>
    </lineage>
</organism>
<reference evidence="2" key="1">
    <citation type="submission" date="2021-01" db="EMBL/GenBank/DDBJ databases">
        <title>Whole genome shotgun sequence of Actinocatenispora rupis NBRC 107355.</title>
        <authorList>
            <person name="Komaki H."/>
            <person name="Tamura T."/>
        </authorList>
    </citation>
    <scope>NUCLEOTIDE SEQUENCE</scope>
    <source>
        <strain evidence="2">NBRC 107355</strain>
    </source>
</reference>
<feature type="signal peptide" evidence="1">
    <location>
        <begin position="1"/>
        <end position="27"/>
    </location>
</feature>
<dbReference type="RefSeq" id="WP_203656718.1">
    <property type="nucleotide sequence ID" value="NZ_BAAAZM010000004.1"/>
</dbReference>
<dbReference type="Proteomes" id="UP000612808">
    <property type="component" value="Unassembled WGS sequence"/>
</dbReference>
<comment type="caution">
    <text evidence="2">The sequence shown here is derived from an EMBL/GenBank/DDBJ whole genome shotgun (WGS) entry which is preliminary data.</text>
</comment>
<evidence type="ECO:0000313" key="2">
    <source>
        <dbReference type="EMBL" id="GID11022.1"/>
    </source>
</evidence>
<sequence length="101" mass="10147">MRRIVAIAATAAAAAVLTIGVSAPASAAQGQVTVFSSELTPLDTYVNPSGCYKLPIAAHVLTNQTDSPVHVYADPFCVTPSLTVNPGYGSHVAAGSGSFSA</sequence>
<keyword evidence="1" id="KW-0732">Signal</keyword>
<dbReference type="EMBL" id="BOMB01000010">
    <property type="protein sequence ID" value="GID11022.1"/>
    <property type="molecule type" value="Genomic_DNA"/>
</dbReference>
<proteinExistence type="predicted"/>
<keyword evidence="3" id="KW-1185">Reference proteome</keyword>